<keyword evidence="11" id="KW-1185">Reference proteome</keyword>
<keyword evidence="3" id="KW-1003">Cell membrane</keyword>
<evidence type="ECO:0000256" key="5">
    <source>
        <dbReference type="ARBA" id="ARBA00022847"/>
    </source>
</evidence>
<dbReference type="RefSeq" id="WP_109901784.1">
    <property type="nucleotide sequence ID" value="NZ_QGLE01000001.1"/>
</dbReference>
<protein>
    <submittedName>
        <fullName evidence="10">MFS transporter</fullName>
    </submittedName>
</protein>
<dbReference type="PANTHER" id="PTHR43528:SF7">
    <property type="entry name" value="MFS TRANSPORTER"/>
    <property type="match status" value="1"/>
</dbReference>
<dbReference type="PROSITE" id="PS50850">
    <property type="entry name" value="MFS"/>
    <property type="match status" value="1"/>
</dbReference>
<dbReference type="AlphaFoldDB" id="A0A317EFV0"/>
<evidence type="ECO:0000256" key="8">
    <source>
        <dbReference type="SAM" id="Phobius"/>
    </source>
</evidence>
<dbReference type="InterPro" id="IPR020846">
    <property type="entry name" value="MFS_dom"/>
</dbReference>
<evidence type="ECO:0000256" key="4">
    <source>
        <dbReference type="ARBA" id="ARBA00022692"/>
    </source>
</evidence>
<dbReference type="FunFam" id="1.20.1250.20:FF:000001">
    <property type="entry name" value="Dicarboxylate MFS transporter"/>
    <property type="match status" value="1"/>
</dbReference>
<reference evidence="10 11" key="1">
    <citation type="submission" date="2018-05" db="EMBL/GenBank/DDBJ databases">
        <title>Zavarzinia sp. HR-AS.</title>
        <authorList>
            <person name="Lee Y."/>
            <person name="Jeon C.O."/>
        </authorList>
    </citation>
    <scope>NUCLEOTIDE SEQUENCE [LARGE SCALE GENOMIC DNA]</scope>
    <source>
        <strain evidence="10 11">HR-AS</strain>
    </source>
</reference>
<name>A0A317EFV0_9PROT</name>
<gene>
    <name evidence="10" type="ORF">DKG74_01250</name>
</gene>
<evidence type="ECO:0000256" key="1">
    <source>
        <dbReference type="ARBA" id="ARBA00004651"/>
    </source>
</evidence>
<organism evidence="10 11">
    <name type="scientific">Zavarzinia aquatilis</name>
    <dbReference type="NCBI Taxonomy" id="2211142"/>
    <lineage>
        <taxon>Bacteria</taxon>
        <taxon>Pseudomonadati</taxon>
        <taxon>Pseudomonadota</taxon>
        <taxon>Alphaproteobacteria</taxon>
        <taxon>Rhodospirillales</taxon>
        <taxon>Zavarziniaceae</taxon>
        <taxon>Zavarzinia</taxon>
    </lineage>
</organism>
<dbReference type="OrthoDB" id="9783227at2"/>
<keyword evidence="4 8" id="KW-0812">Transmembrane</keyword>
<feature type="transmembrane region" description="Helical" evidence="8">
    <location>
        <begin position="20"/>
        <end position="40"/>
    </location>
</feature>
<sequence>MSASSESPARRLSGRDAKTLALASLGGALEFYDFIIYVFFTAAIGHVFFPASMPDWLLQVQTYGIFAAGYLARPLGGIVMAHFGDLVGRKRMFTLSVFLMAVPTLIIGLMPTYETIGYAAPLLLVVMRALQGAAIGGEAPGAWVFVSEHVPARHVGFACGLLTGGLTGGILLGSLMATAINSGFTPDEVIAYAWRIPFIVGGIFGLVAMYLRRWLEETPVFEEMRQLKATADELPLKLVLRHHGRAVIVSMLATWMLTAGIVVLILLTPGLMQKLHGIPATDTLLANVAATLTLTVSTVLVGILLDRFGPRIVAMVGGILLIVAAYALYIGPALDPALLLPIDALAGFCVGVIGIVPVVMVRAFPPAVRFSGLSFSYNVAYAISGGLTPLAVSLLVAVDPLAPAHYVAAVTVIGVAAVAFGTGRGHATRLSGLGAPAE</sequence>
<dbReference type="EMBL" id="QGLE01000001">
    <property type="protein sequence ID" value="PWR25621.1"/>
    <property type="molecule type" value="Genomic_DNA"/>
</dbReference>
<evidence type="ECO:0000256" key="7">
    <source>
        <dbReference type="ARBA" id="ARBA00023136"/>
    </source>
</evidence>
<keyword evidence="6 8" id="KW-1133">Transmembrane helix</keyword>
<feature type="transmembrane region" description="Helical" evidence="8">
    <location>
        <begin position="116"/>
        <end position="135"/>
    </location>
</feature>
<feature type="transmembrane region" description="Helical" evidence="8">
    <location>
        <begin position="312"/>
        <end position="332"/>
    </location>
</feature>
<dbReference type="Gene3D" id="1.20.1250.20">
    <property type="entry name" value="MFS general substrate transporter like domains"/>
    <property type="match status" value="2"/>
</dbReference>
<comment type="caution">
    <text evidence="10">The sequence shown here is derived from an EMBL/GenBank/DDBJ whole genome shotgun (WGS) entry which is preliminary data.</text>
</comment>
<feature type="transmembrane region" description="Helical" evidence="8">
    <location>
        <begin position="284"/>
        <end position="305"/>
    </location>
</feature>
<feature type="domain" description="Major facilitator superfamily (MFS) profile" evidence="9">
    <location>
        <begin position="19"/>
        <end position="426"/>
    </location>
</feature>
<keyword evidence="7 8" id="KW-0472">Membrane</keyword>
<dbReference type="InterPro" id="IPR011701">
    <property type="entry name" value="MFS"/>
</dbReference>
<keyword evidence="5" id="KW-0769">Symport</keyword>
<feature type="transmembrane region" description="Helical" evidence="8">
    <location>
        <begin position="192"/>
        <end position="211"/>
    </location>
</feature>
<feature type="transmembrane region" description="Helical" evidence="8">
    <location>
        <begin position="155"/>
        <end position="180"/>
    </location>
</feature>
<evidence type="ECO:0000313" key="10">
    <source>
        <dbReference type="EMBL" id="PWR25621.1"/>
    </source>
</evidence>
<dbReference type="Proteomes" id="UP000245461">
    <property type="component" value="Unassembled WGS sequence"/>
</dbReference>
<dbReference type="GO" id="GO:0015293">
    <property type="term" value="F:symporter activity"/>
    <property type="evidence" value="ECO:0007669"/>
    <property type="project" value="UniProtKB-KW"/>
</dbReference>
<keyword evidence="2" id="KW-0813">Transport</keyword>
<comment type="subcellular location">
    <subcellularLocation>
        <location evidence="1">Cell membrane</location>
        <topology evidence="1">Multi-pass membrane protein</topology>
    </subcellularLocation>
</comment>
<dbReference type="InterPro" id="IPR051084">
    <property type="entry name" value="H+-coupled_symporters"/>
</dbReference>
<evidence type="ECO:0000313" key="11">
    <source>
        <dbReference type="Proteomes" id="UP000245461"/>
    </source>
</evidence>
<dbReference type="SUPFAM" id="SSF103473">
    <property type="entry name" value="MFS general substrate transporter"/>
    <property type="match status" value="1"/>
</dbReference>
<dbReference type="GO" id="GO:0005886">
    <property type="term" value="C:plasma membrane"/>
    <property type="evidence" value="ECO:0007669"/>
    <property type="project" value="UniProtKB-SubCell"/>
</dbReference>
<feature type="transmembrane region" description="Helical" evidence="8">
    <location>
        <begin position="376"/>
        <end position="398"/>
    </location>
</feature>
<feature type="transmembrane region" description="Helical" evidence="8">
    <location>
        <begin position="60"/>
        <end position="80"/>
    </location>
</feature>
<feature type="transmembrane region" description="Helical" evidence="8">
    <location>
        <begin position="344"/>
        <end position="364"/>
    </location>
</feature>
<feature type="transmembrane region" description="Helical" evidence="8">
    <location>
        <begin position="246"/>
        <end position="272"/>
    </location>
</feature>
<dbReference type="Pfam" id="PF07690">
    <property type="entry name" value="MFS_1"/>
    <property type="match status" value="1"/>
</dbReference>
<accession>A0A317EFV0</accession>
<proteinExistence type="predicted"/>
<evidence type="ECO:0000256" key="6">
    <source>
        <dbReference type="ARBA" id="ARBA00022989"/>
    </source>
</evidence>
<dbReference type="InterPro" id="IPR036259">
    <property type="entry name" value="MFS_trans_sf"/>
</dbReference>
<evidence type="ECO:0000256" key="2">
    <source>
        <dbReference type="ARBA" id="ARBA00022448"/>
    </source>
</evidence>
<feature type="transmembrane region" description="Helical" evidence="8">
    <location>
        <begin position="404"/>
        <end position="423"/>
    </location>
</feature>
<feature type="transmembrane region" description="Helical" evidence="8">
    <location>
        <begin position="92"/>
        <end position="110"/>
    </location>
</feature>
<dbReference type="PANTHER" id="PTHR43528">
    <property type="entry name" value="ALPHA-KETOGLUTARATE PERMEASE"/>
    <property type="match status" value="1"/>
</dbReference>
<evidence type="ECO:0000256" key="3">
    <source>
        <dbReference type="ARBA" id="ARBA00022475"/>
    </source>
</evidence>
<evidence type="ECO:0000259" key="9">
    <source>
        <dbReference type="PROSITE" id="PS50850"/>
    </source>
</evidence>